<dbReference type="Proteomes" id="UP000219048">
    <property type="component" value="Unassembled WGS sequence"/>
</dbReference>
<accession>A0A285MC39</accession>
<dbReference type="Pfam" id="PF09413">
    <property type="entry name" value="DUF2007"/>
    <property type="match status" value="1"/>
</dbReference>
<protein>
    <submittedName>
        <fullName evidence="2">Putative signal transducing protein</fullName>
    </submittedName>
</protein>
<evidence type="ECO:0000313" key="2">
    <source>
        <dbReference type="EMBL" id="SNY94699.1"/>
    </source>
</evidence>
<evidence type="ECO:0000313" key="3">
    <source>
        <dbReference type="Proteomes" id="UP000219048"/>
    </source>
</evidence>
<proteinExistence type="predicted"/>
<evidence type="ECO:0000259" key="1">
    <source>
        <dbReference type="Pfam" id="PF09413"/>
    </source>
</evidence>
<organism evidence="2 3">
    <name type="scientific">Flagellimonas pacifica</name>
    <dbReference type="NCBI Taxonomy" id="1247520"/>
    <lineage>
        <taxon>Bacteria</taxon>
        <taxon>Pseudomonadati</taxon>
        <taxon>Bacteroidota</taxon>
        <taxon>Flavobacteriia</taxon>
        <taxon>Flavobacteriales</taxon>
        <taxon>Flavobacteriaceae</taxon>
        <taxon>Flagellimonas</taxon>
    </lineage>
</organism>
<sequence length="128" mass="14658">MSKDLVTLGSFEFLADVQIIKGRLEAEGIEVVLKDENTVSIDPFASNALGGIKLQVYNSDKERAQVIFNEVRNYAVDENGLLVKCPNCGERKSETHYLRNTIFYKLFPFFEPKKYRCTHCNFITKAQQ</sequence>
<feature type="domain" description="DUF2007" evidence="1">
    <location>
        <begin position="15"/>
        <end position="70"/>
    </location>
</feature>
<dbReference type="RefSeq" id="WP_097044033.1">
    <property type="nucleotide sequence ID" value="NZ_OBEH01000001.1"/>
</dbReference>
<dbReference type="OrthoDB" id="8480302at2"/>
<name>A0A285MC39_9FLAO</name>
<dbReference type="AlphaFoldDB" id="A0A285MC39"/>
<gene>
    <name evidence="2" type="ORF">SAMN06265377_0359</name>
</gene>
<dbReference type="EMBL" id="OBEH01000001">
    <property type="protein sequence ID" value="SNY94699.1"/>
    <property type="molecule type" value="Genomic_DNA"/>
</dbReference>
<dbReference type="Gene3D" id="3.30.70.790">
    <property type="entry name" value="UreE, C-terminal domain"/>
    <property type="match status" value="1"/>
</dbReference>
<keyword evidence="3" id="KW-1185">Reference proteome</keyword>
<dbReference type="InterPro" id="IPR018551">
    <property type="entry name" value="DUF2007"/>
</dbReference>
<reference evidence="3" key="1">
    <citation type="submission" date="2017-09" db="EMBL/GenBank/DDBJ databases">
        <authorList>
            <person name="Varghese N."/>
            <person name="Submissions S."/>
        </authorList>
    </citation>
    <scope>NUCLEOTIDE SEQUENCE [LARGE SCALE GENOMIC DNA]</scope>
    <source>
        <strain evidence="3">DSM 25885</strain>
    </source>
</reference>